<evidence type="ECO:0000256" key="3">
    <source>
        <dbReference type="ARBA" id="ARBA00012556"/>
    </source>
</evidence>
<proteinExistence type="inferred from homology"/>
<dbReference type="OrthoDB" id="9768786at2"/>
<dbReference type="EC" id="3.2.1.89" evidence="3 6"/>
<reference evidence="7 8" key="1">
    <citation type="submission" date="2016-10" db="EMBL/GenBank/DDBJ databases">
        <authorList>
            <person name="de Groot N.N."/>
        </authorList>
    </citation>
    <scope>NUCLEOTIDE SEQUENCE [LARGE SCALE GENOMIC DNA]</scope>
    <source>
        <strain evidence="7 8">MP1X4</strain>
    </source>
</reference>
<dbReference type="STRING" id="652787.SAMN05216490_2991"/>
<keyword evidence="5 6" id="KW-0326">Glycosidase</keyword>
<accession>A0A1H1Z792</accession>
<name>A0A1H1Z792_MUCMA</name>
<dbReference type="Gene3D" id="3.20.20.80">
    <property type="entry name" value="Glycosidases"/>
    <property type="match status" value="1"/>
</dbReference>
<evidence type="ECO:0000256" key="5">
    <source>
        <dbReference type="ARBA" id="ARBA00023295"/>
    </source>
</evidence>
<keyword evidence="8" id="KW-1185">Reference proteome</keyword>
<dbReference type="RefSeq" id="WP_091374338.1">
    <property type="nucleotide sequence ID" value="NZ_LT629740.1"/>
</dbReference>
<comment type="catalytic activity">
    <reaction evidence="1 6">
        <text>The enzyme specifically hydrolyzes (1-&gt;4)-beta-D-galactosidic linkages in type I arabinogalactans.</text>
        <dbReference type="EC" id="3.2.1.89"/>
    </reaction>
</comment>
<evidence type="ECO:0000256" key="4">
    <source>
        <dbReference type="ARBA" id="ARBA00022801"/>
    </source>
</evidence>
<evidence type="ECO:0000313" key="7">
    <source>
        <dbReference type="EMBL" id="SDT29437.1"/>
    </source>
</evidence>
<keyword evidence="6" id="KW-0732">Signal</keyword>
<dbReference type="InterPro" id="IPR017853">
    <property type="entry name" value="GH"/>
</dbReference>
<dbReference type="AlphaFoldDB" id="A0A1H1Z792"/>
<dbReference type="GO" id="GO:0031218">
    <property type="term" value="F:arabinogalactan endo-1,4-beta-galactosidase activity"/>
    <property type="evidence" value="ECO:0007669"/>
    <property type="project" value="UniProtKB-EC"/>
</dbReference>
<organism evidence="7 8">
    <name type="scientific">Mucilaginibacter mallensis</name>
    <dbReference type="NCBI Taxonomy" id="652787"/>
    <lineage>
        <taxon>Bacteria</taxon>
        <taxon>Pseudomonadati</taxon>
        <taxon>Bacteroidota</taxon>
        <taxon>Sphingobacteriia</taxon>
        <taxon>Sphingobacteriales</taxon>
        <taxon>Sphingobacteriaceae</taxon>
        <taxon>Mucilaginibacter</taxon>
    </lineage>
</organism>
<dbReference type="SUPFAM" id="SSF51445">
    <property type="entry name" value="(Trans)glycosidases"/>
    <property type="match status" value="1"/>
</dbReference>
<dbReference type="InterPro" id="IPR011683">
    <property type="entry name" value="Glyco_hydro_53"/>
</dbReference>
<dbReference type="PANTHER" id="PTHR34983">
    <property type="entry name" value="ARABINOGALACTAN ENDO-BETA-1,4-GALACTANASE A"/>
    <property type="match status" value="1"/>
</dbReference>
<dbReference type="EMBL" id="LT629740">
    <property type="protein sequence ID" value="SDT29437.1"/>
    <property type="molecule type" value="Genomic_DNA"/>
</dbReference>
<dbReference type="PANTHER" id="PTHR34983:SF1">
    <property type="entry name" value="ARABINOGALACTAN ENDO-BETA-1,4-GALACTANASE A"/>
    <property type="match status" value="1"/>
</dbReference>
<evidence type="ECO:0000256" key="1">
    <source>
        <dbReference type="ARBA" id="ARBA00001695"/>
    </source>
</evidence>
<evidence type="ECO:0000256" key="2">
    <source>
        <dbReference type="ARBA" id="ARBA00010687"/>
    </source>
</evidence>
<evidence type="ECO:0000313" key="8">
    <source>
        <dbReference type="Proteomes" id="UP000199679"/>
    </source>
</evidence>
<protein>
    <recommendedName>
        <fullName evidence="3 6">Arabinogalactan endo-beta-1,4-galactanase</fullName>
        <ecNumber evidence="3 6">3.2.1.89</ecNumber>
    </recommendedName>
</protein>
<evidence type="ECO:0000256" key="6">
    <source>
        <dbReference type="RuleBase" id="RU361192"/>
    </source>
</evidence>
<dbReference type="Pfam" id="PF07745">
    <property type="entry name" value="Glyco_hydro_53"/>
    <property type="match status" value="1"/>
</dbReference>
<comment type="similarity">
    <text evidence="2 6">Belongs to the glycosyl hydrolase 53 family.</text>
</comment>
<dbReference type="GO" id="GO:0045490">
    <property type="term" value="P:pectin catabolic process"/>
    <property type="evidence" value="ECO:0007669"/>
    <property type="project" value="TreeGrafter"/>
</dbReference>
<feature type="signal peptide" evidence="6">
    <location>
        <begin position="1"/>
        <end position="22"/>
    </location>
</feature>
<feature type="chain" id="PRO_5009029313" description="Arabinogalactan endo-beta-1,4-galactanase" evidence="6">
    <location>
        <begin position="23"/>
        <end position="350"/>
    </location>
</feature>
<dbReference type="Proteomes" id="UP000199679">
    <property type="component" value="Chromosome I"/>
</dbReference>
<keyword evidence="4 6" id="KW-0378">Hydrolase</keyword>
<dbReference type="GO" id="GO:0015926">
    <property type="term" value="F:glucosidase activity"/>
    <property type="evidence" value="ECO:0007669"/>
    <property type="project" value="InterPro"/>
</dbReference>
<sequence length="350" mass="38039">MKKATWLSALVLLFLNVSCSKNNGSAPAQTTTTATYKSPVVASTFAKGADISWITQMEASNYKFYDKTGKQQDLFALMKSIGMNSIRLRAWVNPTGGWCNTADLVAKAVRAKNAGMKILIDFHYSDTWADPGDQNKPAAWASLAFPDLVTALHDYTVHVMDTLQTNGITPDWVQIGNETSNGMLWDDGKASTNMANFAALVLSGYNAVKSVSSTTKVIVHLANGYDNTTYQWLFDGLKANGAKWDIIGMSLYPTTANYGTLDAQCLTNINAMVARYSTPVMIVEVGMEADQPQTTRDFLTDIITKVNGVANGQGLGVFYWEPEAYNWLSYGLGAFDTTGKPTAALDAFAN</sequence>
<gene>
    <name evidence="7" type="ORF">SAMN05216490_2991</name>
</gene>